<gene>
    <name evidence="1" type="ORF">NPX13_g9006</name>
</gene>
<evidence type="ECO:0000313" key="2">
    <source>
        <dbReference type="Proteomes" id="UP001148614"/>
    </source>
</evidence>
<proteinExistence type="predicted"/>
<keyword evidence="2" id="KW-1185">Reference proteome</keyword>
<sequence>MSVTQLFPAATPLPASITSPPTVQFTPPPECNDPNNNWIVTTSCYLEVTNQIAYPDWLTCTLDVFGAPSWYDSSCIVPIPSTSPYGPKTTIDGVVNYYTGCPSGYSTVHASAYPGYYTYTLADVHFDATAWDVRCCPTQYNFGGRPAADGSDPRQNTITVHDGIAYDLFIYPLPGCAATSISQLSGKEIPVQRWSNDMAWDKRQVETLAWDYKHGTMFANEQAFSYTVFQGTHTCYEDCDTWFTYCKQELV</sequence>
<comment type="caution">
    <text evidence="1">The sequence shown here is derived from an EMBL/GenBank/DDBJ whole genome shotgun (WGS) entry which is preliminary data.</text>
</comment>
<dbReference type="VEuPathDB" id="FungiDB:F4678DRAFT_465491"/>
<reference evidence="1" key="1">
    <citation type="submission" date="2022-07" db="EMBL/GenBank/DDBJ databases">
        <title>Genome Sequence of Xylaria arbuscula.</title>
        <authorList>
            <person name="Buettner E."/>
        </authorList>
    </citation>
    <scope>NUCLEOTIDE SEQUENCE</scope>
    <source>
        <strain evidence="1">VT107</strain>
    </source>
</reference>
<accession>A0A9W8N7J9</accession>
<name>A0A9W8N7J9_9PEZI</name>
<dbReference type="Proteomes" id="UP001148614">
    <property type="component" value="Unassembled WGS sequence"/>
</dbReference>
<organism evidence="1 2">
    <name type="scientific">Xylaria arbuscula</name>
    <dbReference type="NCBI Taxonomy" id="114810"/>
    <lineage>
        <taxon>Eukaryota</taxon>
        <taxon>Fungi</taxon>
        <taxon>Dikarya</taxon>
        <taxon>Ascomycota</taxon>
        <taxon>Pezizomycotina</taxon>
        <taxon>Sordariomycetes</taxon>
        <taxon>Xylariomycetidae</taxon>
        <taxon>Xylariales</taxon>
        <taxon>Xylariaceae</taxon>
        <taxon>Xylaria</taxon>
    </lineage>
</organism>
<dbReference type="EMBL" id="JANPWZ010002100">
    <property type="protein sequence ID" value="KAJ3561285.1"/>
    <property type="molecule type" value="Genomic_DNA"/>
</dbReference>
<protein>
    <submittedName>
        <fullName evidence="1">Uncharacterized protein</fullName>
    </submittedName>
</protein>
<dbReference type="AlphaFoldDB" id="A0A9W8N7J9"/>
<evidence type="ECO:0000313" key="1">
    <source>
        <dbReference type="EMBL" id="KAJ3561285.1"/>
    </source>
</evidence>